<evidence type="ECO:0000313" key="1">
    <source>
        <dbReference type="EMBL" id="TGU71185.1"/>
    </source>
</evidence>
<accession>A0A4S1CCQ3</accession>
<organism evidence="1 2">
    <name type="scientific">Geomonas terrae</name>
    <dbReference type="NCBI Taxonomy" id="2562681"/>
    <lineage>
        <taxon>Bacteria</taxon>
        <taxon>Pseudomonadati</taxon>
        <taxon>Thermodesulfobacteriota</taxon>
        <taxon>Desulfuromonadia</taxon>
        <taxon>Geobacterales</taxon>
        <taxon>Geobacteraceae</taxon>
        <taxon>Geomonas</taxon>
    </lineage>
</organism>
<comment type="caution">
    <text evidence="1">The sequence shown here is derived from an EMBL/GenBank/DDBJ whole genome shotgun (WGS) entry which is preliminary data.</text>
</comment>
<evidence type="ECO:0000313" key="2">
    <source>
        <dbReference type="Proteomes" id="UP000306416"/>
    </source>
</evidence>
<name>A0A4S1CCQ3_9BACT</name>
<reference evidence="1 2" key="1">
    <citation type="submission" date="2019-04" db="EMBL/GenBank/DDBJ databases">
        <title>Geobacter oryzae sp. nov., ferric-reducing bacteria isolated from paddy soil.</title>
        <authorList>
            <person name="Xu Z."/>
            <person name="Masuda Y."/>
            <person name="Itoh H."/>
            <person name="Senoo K."/>
        </authorList>
    </citation>
    <scope>NUCLEOTIDE SEQUENCE [LARGE SCALE GENOMIC DNA]</scope>
    <source>
        <strain evidence="1 2">Red111</strain>
    </source>
</reference>
<protein>
    <submittedName>
        <fullName evidence="1">Uncharacterized protein</fullName>
    </submittedName>
</protein>
<dbReference type="Proteomes" id="UP000306416">
    <property type="component" value="Unassembled WGS sequence"/>
</dbReference>
<dbReference type="EMBL" id="SRSC01000003">
    <property type="protein sequence ID" value="TGU71185.1"/>
    <property type="molecule type" value="Genomic_DNA"/>
</dbReference>
<dbReference type="RefSeq" id="WP_135870624.1">
    <property type="nucleotide sequence ID" value="NZ_SRSC01000003.1"/>
</dbReference>
<gene>
    <name evidence="1" type="ORF">E4633_12625</name>
</gene>
<keyword evidence="2" id="KW-1185">Reference proteome</keyword>
<proteinExistence type="predicted"/>
<sequence length="113" mass="12598">MTPIIPELKLFTTNDSTSIHIDSLIIGYKGNHYHLPGGTNDTIHLFAESIALYALTINEAMGTMALNAFMVPEPDPINSIYLHSLKEIKGLLGSEWERLSVLDITQELINYLI</sequence>
<dbReference type="AlphaFoldDB" id="A0A4S1CCQ3"/>